<dbReference type="PANTHER" id="PTHR33437">
    <property type="entry name" value="OS06G0361200 PROTEIN"/>
    <property type="match status" value="1"/>
</dbReference>
<feature type="compositionally biased region" description="Basic residues" evidence="1">
    <location>
        <begin position="281"/>
        <end position="296"/>
    </location>
</feature>
<evidence type="ECO:0000313" key="3">
    <source>
        <dbReference type="EMBL" id="TYK08296.1"/>
    </source>
</evidence>
<name>A0A5A7TXJ5_CUCMM</name>
<dbReference type="PANTHER" id="PTHR33437:SF2">
    <property type="entry name" value="OS06G0361200 PROTEIN"/>
    <property type="match status" value="1"/>
</dbReference>
<feature type="region of interest" description="Disordered" evidence="1">
    <location>
        <begin position="259"/>
        <end position="301"/>
    </location>
</feature>
<evidence type="ECO:0000313" key="5">
    <source>
        <dbReference type="Proteomes" id="UP000321947"/>
    </source>
</evidence>
<protein>
    <submittedName>
        <fullName evidence="2">Retrotransposon protein putative ty3-gypsy sub-class</fullName>
    </submittedName>
</protein>
<reference evidence="4 5" key="1">
    <citation type="submission" date="2019-08" db="EMBL/GenBank/DDBJ databases">
        <title>Draft genome sequences of two oriental melons (Cucumis melo L. var makuwa).</title>
        <authorList>
            <person name="Kwon S.-Y."/>
        </authorList>
    </citation>
    <scope>NUCLEOTIDE SEQUENCE [LARGE SCALE GENOMIC DNA]</scope>
    <source>
        <strain evidence="5">cv. Chang Bougi</strain>
        <strain evidence="4">cv. SW 3</strain>
        <tissue evidence="2">Leaf</tissue>
    </source>
</reference>
<dbReference type="Proteomes" id="UP000321393">
    <property type="component" value="Unassembled WGS sequence"/>
</dbReference>
<evidence type="ECO:0000256" key="1">
    <source>
        <dbReference type="SAM" id="MobiDB-lite"/>
    </source>
</evidence>
<dbReference type="EMBL" id="SSTE01013117">
    <property type="protein sequence ID" value="KAA0047638.1"/>
    <property type="molecule type" value="Genomic_DNA"/>
</dbReference>
<dbReference type="OrthoDB" id="8944635at2759"/>
<proteinExistence type="predicted"/>
<organism evidence="2 4">
    <name type="scientific">Cucumis melo var. makuwa</name>
    <name type="common">Oriental melon</name>
    <dbReference type="NCBI Taxonomy" id="1194695"/>
    <lineage>
        <taxon>Eukaryota</taxon>
        <taxon>Viridiplantae</taxon>
        <taxon>Streptophyta</taxon>
        <taxon>Embryophyta</taxon>
        <taxon>Tracheophyta</taxon>
        <taxon>Spermatophyta</taxon>
        <taxon>Magnoliopsida</taxon>
        <taxon>eudicotyledons</taxon>
        <taxon>Gunneridae</taxon>
        <taxon>Pentapetalae</taxon>
        <taxon>rosids</taxon>
        <taxon>fabids</taxon>
        <taxon>Cucurbitales</taxon>
        <taxon>Cucurbitaceae</taxon>
        <taxon>Benincaseae</taxon>
        <taxon>Cucumis</taxon>
    </lineage>
</organism>
<evidence type="ECO:0000313" key="4">
    <source>
        <dbReference type="Proteomes" id="UP000321393"/>
    </source>
</evidence>
<sequence length="640" mass="73678">MESSKARIVPKENSLYDNFDSTFSKSKKEAHPDMMSVMMADITAKAVMTEMERKINFLMKVVEERDHEIIALRNTRLTVSMMELTNTKQWKREPVIDYINRWKALSLDCKDRLTELSAVEMCTQGMHLGLLYILQGIKPRTFKNLATGAHDMELSIVSRGTKYFPVPEVRKDNKETKGAEKIELNLKEGAQTNHAAVTIMSEALSLRLIFYHRERLVQFGTFEPIVVQFYQEVTPEDSQEKEKSIEEDNEGWIIVTRRKKRKSTSTKKESHFYRNYGRGNKAQKNKKKKKIQKPKLVHKEDKDFPQSQRLVTLTDFFPTRFLCDHRDENLGVVACHAINATEKESILPRSLEEEGVSKDLSRSIKFECSNCDIREYSLLHRGDRILFDNGSAVNIMSKSTMRQLGILMDELLNSKLVIQDSKTTYKLLLDRSWIHGNGVETLTLHQCFKFYQDSIKKVEANSNPFLEVESHFADAKFYLKNDNSLEALPVKIPLVNREDNLQLKSLASRKPHKSTGTFNSGKSETSMSTTKSMILMDENTSNPSNLRYVPLSRRKKDESSFVESPQGLKVGDIEVLKEIFTTPLTKITKQEIKIDLMEASLPQRRTKDGFDPKAYKLMAKAGYNFTAHIEFDSLKIHEQP</sequence>
<comment type="caution">
    <text evidence="2">The sequence shown here is derived from an EMBL/GenBank/DDBJ whole genome shotgun (WGS) entry which is preliminary data.</text>
</comment>
<evidence type="ECO:0000313" key="2">
    <source>
        <dbReference type="EMBL" id="KAA0047638.1"/>
    </source>
</evidence>
<dbReference type="Proteomes" id="UP000321947">
    <property type="component" value="Unassembled WGS sequence"/>
</dbReference>
<gene>
    <name evidence="3" type="ORF">E5676_scaffold648G00790</name>
    <name evidence="2" type="ORF">E6C27_scaffold115G001210</name>
</gene>
<feature type="region of interest" description="Disordered" evidence="1">
    <location>
        <begin position="505"/>
        <end position="528"/>
    </location>
</feature>
<accession>A0A5A7TXJ5</accession>
<dbReference type="AlphaFoldDB" id="A0A5A7TXJ5"/>
<dbReference type="EMBL" id="SSTD01012901">
    <property type="protein sequence ID" value="TYK08296.1"/>
    <property type="molecule type" value="Genomic_DNA"/>
</dbReference>